<dbReference type="InterPro" id="IPR046828">
    <property type="entry name" value="RepSA"/>
</dbReference>
<accession>A0ABR5CD32</accession>
<dbReference type="Proteomes" id="UP000032503">
    <property type="component" value="Unassembled WGS sequence"/>
</dbReference>
<comment type="caution">
    <text evidence="1">The sequence shown here is derived from an EMBL/GenBank/DDBJ whole genome shotgun (WGS) entry which is preliminary data.</text>
</comment>
<dbReference type="EMBL" id="JYFC01000006">
    <property type="protein sequence ID" value="KJC63543.1"/>
    <property type="molecule type" value="Genomic_DNA"/>
</dbReference>
<name>A0ABR5CD32_9MICO</name>
<evidence type="ECO:0000313" key="2">
    <source>
        <dbReference type="Proteomes" id="UP000032503"/>
    </source>
</evidence>
<reference evidence="1 2" key="1">
    <citation type="journal article" date="2001" name="Int. J. Syst. Evol. Microbiol.">
        <title>Agreia bicolorata gen. nov., sp. nov., to accommodate actinobacteria isolated from narrow reed grass infected by the nematode Heteroanguina graminophila.</title>
        <authorList>
            <person name="Evtushenko L.I."/>
            <person name="Dorofeeva L.V."/>
            <person name="Dobrovolskaya T.G."/>
            <person name="Streshinskaya G.M."/>
            <person name="Subbotin S.A."/>
            <person name="Tiedje J.M."/>
        </authorList>
    </citation>
    <scope>NUCLEOTIDE SEQUENCE [LARGE SCALE GENOMIC DNA]</scope>
    <source>
        <strain evidence="1 2">VKM Ac-1804</strain>
    </source>
</reference>
<proteinExistence type="predicted"/>
<sequence length="479" mass="52437">MQTAEESASSRMRRPDFEQWLKQAAGTGYCSNPVRLVGSSSVIDAQTGEVISSYGSSREPDGVTYVRCGNRRAVRCPSCSHEYKGDMWHLVVAGAAGGSKDVPAAVGTHPLIFVTLTAPSFGAVHAVKKTGRSGSVRCRPRSKKELCPHGKPTWCMSVHSEGSPAAGEPLCRECYDYLGHIVWQWHAPELWRRFTITFRRQLAQSLGLSESASRKFVRVQFAKVAEFQKRGLVHFHALIRLDGDPTETEPFPPPAIEVSADQLASIARSSAARLWTVAAPIFTDDVERTLHFGQQVDARVVVRGGIDEDGELSDRAVAAYIAKYATKATEDVDPGSSASGPRPHIAQLKQTIDDLAAIIRLSAADSTYELLGKWVGMLGFRGHFSTKSRRYSTTLGRLRSARRNWQKRAAVARTRGPGDTDDAPDDLKESTLVIGQWSFAGMGWLTSGDAYLAAQAAAAAREWEDAKYQESRSANNKKR</sequence>
<evidence type="ECO:0008006" key="3">
    <source>
        <dbReference type="Google" id="ProtNLM"/>
    </source>
</evidence>
<gene>
    <name evidence="1" type="ORF">TZ00_13350</name>
</gene>
<dbReference type="RefSeq" id="WP_044442439.1">
    <property type="nucleotide sequence ID" value="NZ_JYFC01000006.1"/>
</dbReference>
<protein>
    <recommendedName>
        <fullName evidence="3">Replication initiation protein</fullName>
    </recommendedName>
</protein>
<evidence type="ECO:0000313" key="1">
    <source>
        <dbReference type="EMBL" id="KJC63543.1"/>
    </source>
</evidence>
<organism evidence="1 2">
    <name type="scientific">Agreia bicolorata</name>
    <dbReference type="NCBI Taxonomy" id="110935"/>
    <lineage>
        <taxon>Bacteria</taxon>
        <taxon>Bacillati</taxon>
        <taxon>Actinomycetota</taxon>
        <taxon>Actinomycetes</taxon>
        <taxon>Micrococcales</taxon>
        <taxon>Microbacteriaceae</taxon>
        <taxon>Agreia</taxon>
    </lineage>
</organism>
<keyword evidence="2" id="KW-1185">Reference proteome</keyword>
<dbReference type="Pfam" id="PF20199">
    <property type="entry name" value="RepSA"/>
    <property type="match status" value="1"/>
</dbReference>